<feature type="coiled-coil region" evidence="7">
    <location>
        <begin position="60"/>
        <end position="109"/>
    </location>
</feature>
<keyword evidence="10" id="KW-1185">Reference proteome</keyword>
<dbReference type="InterPro" id="IPR035999">
    <property type="entry name" value="Sec7_dom_sf"/>
</dbReference>
<keyword evidence="7" id="KW-0175">Coiled coil</keyword>
<dbReference type="InterPro" id="IPR010989">
    <property type="entry name" value="SNARE"/>
</dbReference>
<organism evidence="9 10">
    <name type="scientific">Hibiscus sabdariffa</name>
    <name type="common">roselle</name>
    <dbReference type="NCBI Taxonomy" id="183260"/>
    <lineage>
        <taxon>Eukaryota</taxon>
        <taxon>Viridiplantae</taxon>
        <taxon>Streptophyta</taxon>
        <taxon>Embryophyta</taxon>
        <taxon>Tracheophyta</taxon>
        <taxon>Spermatophyta</taxon>
        <taxon>Magnoliopsida</taxon>
        <taxon>eudicotyledons</taxon>
        <taxon>Gunneridae</taxon>
        <taxon>Pentapetalae</taxon>
        <taxon>rosids</taxon>
        <taxon>malvids</taxon>
        <taxon>Malvales</taxon>
        <taxon>Malvaceae</taxon>
        <taxon>Malvoideae</taxon>
        <taxon>Hibiscus</taxon>
    </lineage>
</organism>
<keyword evidence="6" id="KW-0472">Membrane</keyword>
<evidence type="ECO:0000259" key="8">
    <source>
        <dbReference type="PROSITE" id="PS50190"/>
    </source>
</evidence>
<dbReference type="Proteomes" id="UP001472677">
    <property type="component" value="Unassembled WGS sequence"/>
</dbReference>
<evidence type="ECO:0000256" key="1">
    <source>
        <dbReference type="ARBA" id="ARBA00004211"/>
    </source>
</evidence>
<evidence type="ECO:0000256" key="2">
    <source>
        <dbReference type="ARBA" id="ARBA00022448"/>
    </source>
</evidence>
<dbReference type="PANTHER" id="PTHR21230:SF67">
    <property type="entry name" value="VESICLE TRANSPORT V-SNARE 11-RELATED"/>
    <property type="match status" value="1"/>
</dbReference>
<keyword evidence="5" id="KW-1133">Transmembrane helix</keyword>
<comment type="subcellular location">
    <subcellularLocation>
        <location evidence="1">Membrane</location>
        <topology evidence="1">Single-pass type IV membrane protein</topology>
    </subcellularLocation>
</comment>
<sequence>MKNIKQKLTIGADHFNQDPSKGLEFLRGMHLPPDKLDPESVASFFRYTNGLDKNLTGDFLEQKKQKLSDVKVGLKDAEAMVPGCASSKLREYKSDLNNLKSEVKRIASGNLNPSARDELLESGMADALTASANQRSRLMTTTERSNQSSDRVKDSRRTMLETEELGVSIQFFRICIHSDNLSVMPITRYLFMAYDL</sequence>
<comment type="caution">
    <text evidence="9">The sequence shown here is derived from an EMBL/GenBank/DDBJ whole genome shotgun (WGS) entry which is preliminary data.</text>
</comment>
<dbReference type="Gene3D" id="1.20.5.110">
    <property type="match status" value="1"/>
</dbReference>
<dbReference type="InterPro" id="IPR000904">
    <property type="entry name" value="Sec7_dom"/>
</dbReference>
<dbReference type="EMBL" id="JBBPBM010000003">
    <property type="protein sequence ID" value="KAK8592875.1"/>
    <property type="molecule type" value="Genomic_DNA"/>
</dbReference>
<dbReference type="PANTHER" id="PTHR21230">
    <property type="entry name" value="VESICLE TRANSPORT V-SNARE PROTEIN VTI1-RELATED"/>
    <property type="match status" value="1"/>
</dbReference>
<evidence type="ECO:0000256" key="3">
    <source>
        <dbReference type="ARBA" id="ARBA00022692"/>
    </source>
</evidence>
<evidence type="ECO:0000313" key="10">
    <source>
        <dbReference type="Proteomes" id="UP001472677"/>
    </source>
</evidence>
<evidence type="ECO:0000256" key="7">
    <source>
        <dbReference type="SAM" id="Coils"/>
    </source>
</evidence>
<name>A0ABR2G1D6_9ROSI</name>
<proteinExistence type="predicted"/>
<gene>
    <name evidence="9" type="ORF">V6N12_044968</name>
</gene>
<feature type="domain" description="SEC7" evidence="8">
    <location>
        <begin position="2"/>
        <end position="165"/>
    </location>
</feature>
<accession>A0ABR2G1D6</accession>
<evidence type="ECO:0000256" key="5">
    <source>
        <dbReference type="ARBA" id="ARBA00022989"/>
    </source>
</evidence>
<keyword evidence="4" id="KW-0653">Protein transport</keyword>
<keyword evidence="2" id="KW-0813">Transport</keyword>
<keyword evidence="3" id="KW-0812">Transmembrane</keyword>
<evidence type="ECO:0000313" key="9">
    <source>
        <dbReference type="EMBL" id="KAK8592875.1"/>
    </source>
</evidence>
<dbReference type="SUPFAM" id="SSF47661">
    <property type="entry name" value="t-snare proteins"/>
    <property type="match status" value="1"/>
</dbReference>
<protein>
    <recommendedName>
        <fullName evidence="8">SEC7 domain-containing protein</fullName>
    </recommendedName>
</protein>
<evidence type="ECO:0000256" key="6">
    <source>
        <dbReference type="ARBA" id="ARBA00023136"/>
    </source>
</evidence>
<dbReference type="Gene3D" id="1.10.220.20">
    <property type="match status" value="1"/>
</dbReference>
<dbReference type="SUPFAM" id="SSF48425">
    <property type="entry name" value="Sec7 domain"/>
    <property type="match status" value="1"/>
</dbReference>
<dbReference type="Pfam" id="PF01369">
    <property type="entry name" value="Sec7"/>
    <property type="match status" value="1"/>
</dbReference>
<dbReference type="PROSITE" id="PS50190">
    <property type="entry name" value="SEC7"/>
    <property type="match status" value="1"/>
</dbReference>
<reference evidence="9 10" key="1">
    <citation type="journal article" date="2024" name="G3 (Bethesda)">
        <title>Genome assembly of Hibiscus sabdariffa L. provides insights into metabolisms of medicinal natural products.</title>
        <authorList>
            <person name="Kim T."/>
        </authorList>
    </citation>
    <scope>NUCLEOTIDE SEQUENCE [LARGE SCALE GENOMIC DNA]</scope>
    <source>
        <strain evidence="9">TK-2024</strain>
        <tissue evidence="9">Old leaves</tissue>
    </source>
</reference>
<evidence type="ECO:0000256" key="4">
    <source>
        <dbReference type="ARBA" id="ARBA00022927"/>
    </source>
</evidence>